<sequence>MIGIHRLFKFAKKLTRFLCQKLHEKSSLPYNYYQWIGIFNKFRPLYSFLADAEKICIVSKGASLAELPDEKIYFEITQADLTILVSSVDIQNHPVLSKLTYDMQVVGRVDEIEGYVPVFPKQILDHFEIGALCVNSNSKYLSGLALYRFYKFFSKLGLPLYSTEGGISFVSEDARIYNGKGLTIIQKIISHCLMSKKLKTITFLGVDFYGTGYLDSLRDKEKNELSLFPEINTLSTDPRNNRGIPLIRYLIALANSPKMSVQLCFPEEIVKFIPHLYKRDFETAKKITIF</sequence>
<evidence type="ECO:0000313" key="2">
    <source>
        <dbReference type="Proteomes" id="UP000001422"/>
    </source>
</evidence>
<dbReference type="HOGENOM" id="CLU_959532_0_0_3"/>
<reference evidence="1 2" key="1">
    <citation type="journal article" date="2003" name="Nature">
        <title>The genome of a motile marine Synechococcus.</title>
        <authorList>
            <person name="Palenik B."/>
            <person name="Brahamsha B."/>
            <person name="Larimer F."/>
            <person name="Land M."/>
            <person name="Hauser L."/>
            <person name="Chain P."/>
            <person name="Lamerdin J."/>
            <person name="Regala W."/>
            <person name="Allen E.A."/>
            <person name="McCarren J."/>
            <person name="Paulsen I."/>
            <person name="Dufresne A."/>
            <person name="Partensky F."/>
            <person name="Webb E."/>
            <person name="Waterbury J."/>
        </authorList>
    </citation>
    <scope>NUCLEOTIDE SEQUENCE [LARGE SCALE GENOMIC DNA]</scope>
    <source>
        <strain evidence="1 2">WH8102</strain>
    </source>
</reference>
<keyword evidence="2" id="KW-1185">Reference proteome</keyword>
<proteinExistence type="predicted"/>
<name>Q7U931_PARMW</name>
<accession>Q7U931</accession>
<dbReference type="EMBL" id="BX569690">
    <property type="protein sequence ID" value="CAE06943.1"/>
    <property type="molecule type" value="Genomic_DNA"/>
</dbReference>
<dbReference type="KEGG" id="syw:SYNW0428"/>
<dbReference type="Proteomes" id="UP000001422">
    <property type="component" value="Chromosome"/>
</dbReference>
<dbReference type="AlphaFoldDB" id="Q7U931"/>
<dbReference type="STRING" id="84588.SYNW0428"/>
<evidence type="ECO:0000313" key="1">
    <source>
        <dbReference type="EMBL" id="CAE06943.1"/>
    </source>
</evidence>
<gene>
    <name evidence="1" type="ordered locus">SYNW0428</name>
</gene>
<protein>
    <submittedName>
        <fullName evidence="1">Uncharacterized protein</fullName>
    </submittedName>
</protein>
<organism evidence="1 2">
    <name type="scientific">Parasynechococcus marenigrum (strain WH8102)</name>
    <dbReference type="NCBI Taxonomy" id="84588"/>
    <lineage>
        <taxon>Bacteria</taxon>
        <taxon>Bacillati</taxon>
        <taxon>Cyanobacteriota</taxon>
        <taxon>Cyanophyceae</taxon>
        <taxon>Synechococcales</taxon>
        <taxon>Prochlorococcaceae</taxon>
        <taxon>Parasynechococcus</taxon>
        <taxon>Parasynechococcus marenigrum</taxon>
    </lineage>
</organism>